<evidence type="ECO:0000313" key="3">
    <source>
        <dbReference type="Proteomes" id="UP000029348"/>
    </source>
</evidence>
<feature type="region of interest" description="Disordered" evidence="1">
    <location>
        <begin position="158"/>
        <end position="211"/>
    </location>
</feature>
<accession>A0A088F7R3</accession>
<dbReference type="EMBL" id="KM101124">
    <property type="protein sequence ID" value="AIM41023.1"/>
    <property type="molecule type" value="Genomic_DNA"/>
</dbReference>
<feature type="region of interest" description="Disordered" evidence="1">
    <location>
        <begin position="112"/>
        <end position="135"/>
    </location>
</feature>
<protein>
    <recommendedName>
        <fullName evidence="4">Helix-turn-helix DNA binding domain protein</fullName>
    </recommendedName>
</protein>
<feature type="compositionally biased region" description="Polar residues" evidence="1">
    <location>
        <begin position="183"/>
        <end position="193"/>
    </location>
</feature>
<dbReference type="RefSeq" id="YP_009124628.1">
    <property type="nucleotide sequence ID" value="NC_026588.1"/>
</dbReference>
<evidence type="ECO:0000313" key="2">
    <source>
        <dbReference type="EMBL" id="AIM41023.1"/>
    </source>
</evidence>
<dbReference type="Proteomes" id="UP000029348">
    <property type="component" value="Segment"/>
</dbReference>
<gene>
    <name evidence="2" type="primary">76</name>
    <name evidence="2" type="ORF">PBI_SQUIRTY_76</name>
</gene>
<sequence>MPWFYVDDAFADSKPVMQLDSRIRNEAVGLWVRCGAWSAKEETDGHVPLDVVKGFGGTPRLIRALQEQAGLWQKQGCDNTQYKDETTVDTTRQSQPKSREIVFANWEKWQKTKAENEARRRREAKKKSTWRAGKKGRDYVAQDGQVSTGDMVVDTDLLSTGDSMGESRYPDPTRPDPTPIPLVTSSRGVTSVDANVDSPRPECPDHETNSETTNCIPCMKRRKWDKEHPDYFKRLEAEQRRRQAEARQAAIDACSLCDEFGDIEIDDAVKKCNHPNVRKAGSL</sequence>
<organism evidence="2 3">
    <name type="scientific">Mycobacterium phage Squirty</name>
    <dbReference type="NCBI Taxonomy" id="1527512"/>
    <lineage>
        <taxon>Viruses</taxon>
        <taxon>Duplodnaviria</taxon>
        <taxon>Heunggongvirae</taxon>
        <taxon>Uroviricota</taxon>
        <taxon>Caudoviricetes</taxon>
        <taxon>Gracegardnervirinae</taxon>
        <taxon>Squirtyvirus</taxon>
        <taxon>Squirtyvirus squirty</taxon>
        <taxon>Mycobacterium virus Squirty</taxon>
    </lineage>
</organism>
<reference evidence="2 3" key="1">
    <citation type="submission" date="2014-07" db="EMBL/GenBank/DDBJ databases">
        <authorList>
            <person name="Nurko I."/>
            <person name="Arora N."/>
            <person name="Mosteller S."/>
            <person name="Bari R."/>
            <person name="McNulty L."/>
            <person name="Schmidt T."/>
            <person name="Mehalik H."/>
            <person name="Reinhart E."/>
            <person name="Winders D.C."/>
            <person name="Nootbar H.A."/>
            <person name="Reilly M.A."/>
            <person name="Gough E."/>
            <person name="Gregory S."/>
            <person name="Harbaugh B."/>
            <person name="Kaur B."/>
            <person name="Siesel C."/>
            <person name="Warwar S."/>
            <person name="Breitenberger C.A."/>
            <person name="Daniels C.J."/>
            <person name="Ball S.L."/>
            <person name="Buck G.A."/>
            <person name="Campbell R."/>
            <person name="Carvalho M.R."/>
            <person name="Duckworth R.A."/>
            <person name="Dunn T."/>
            <person name="Halpern C."/>
            <person name="Johnson A."/>
            <person name="Kiflezghi M.G."/>
            <person name="Lee V."/>
            <person name="Loviza R.A."/>
            <person name="Serrano M.G."/>
            <person name="Shah Z.V."/>
            <person name="Sharma K."/>
            <person name="Voegtly L.J."/>
            <person name="Walstead R."/>
            <person name="Wang Y.P."/>
            <person name="Bradley K.W."/>
            <person name="Barker L.P."/>
            <person name="Asai D.J."/>
            <person name="Bowman C.A."/>
            <person name="Russell D.A."/>
            <person name="Pope W.H."/>
            <person name="Jacobs-Sera D."/>
            <person name="Hendrix R.W."/>
            <person name="Hatfull G.F."/>
        </authorList>
    </citation>
    <scope>NUCLEOTIDE SEQUENCE [LARGE SCALE GENOMIC DNA]</scope>
</reference>
<dbReference type="OrthoDB" id="6388at10239"/>
<dbReference type="GeneID" id="23679131"/>
<evidence type="ECO:0008006" key="4">
    <source>
        <dbReference type="Google" id="ProtNLM"/>
    </source>
</evidence>
<keyword evidence="3" id="KW-1185">Reference proteome</keyword>
<name>A0A088F7R3_9CAUD</name>
<proteinExistence type="predicted"/>
<feature type="compositionally biased region" description="Basic residues" evidence="1">
    <location>
        <begin position="121"/>
        <end position="134"/>
    </location>
</feature>
<feature type="compositionally biased region" description="Basic and acidic residues" evidence="1">
    <location>
        <begin position="199"/>
        <end position="209"/>
    </location>
</feature>
<dbReference type="KEGG" id="vg:23679131"/>
<evidence type="ECO:0000256" key="1">
    <source>
        <dbReference type="SAM" id="MobiDB-lite"/>
    </source>
</evidence>